<evidence type="ECO:0000256" key="1">
    <source>
        <dbReference type="SAM" id="MobiDB-lite"/>
    </source>
</evidence>
<feature type="non-terminal residue" evidence="2">
    <location>
        <position position="84"/>
    </location>
</feature>
<evidence type="ECO:0000313" key="2">
    <source>
        <dbReference type="EMBL" id="GFD18011.1"/>
    </source>
</evidence>
<accession>A0A699U7H9</accession>
<dbReference type="EMBL" id="BKCJ011304509">
    <property type="protein sequence ID" value="GFD18011.1"/>
    <property type="molecule type" value="Genomic_DNA"/>
</dbReference>
<protein>
    <submittedName>
        <fullName evidence="2">Uncharacterized protein</fullName>
    </submittedName>
</protein>
<proteinExistence type="predicted"/>
<name>A0A699U7H9_TANCI</name>
<dbReference type="AlphaFoldDB" id="A0A699U7H9"/>
<gene>
    <name evidence="2" type="ORF">Tci_889980</name>
</gene>
<comment type="caution">
    <text evidence="2">The sequence shown here is derived from an EMBL/GenBank/DDBJ whole genome shotgun (WGS) entry which is preliminary data.</text>
</comment>
<reference evidence="2" key="1">
    <citation type="journal article" date="2019" name="Sci. Rep.">
        <title>Draft genome of Tanacetum cinerariifolium, the natural source of mosquito coil.</title>
        <authorList>
            <person name="Yamashiro T."/>
            <person name="Shiraishi A."/>
            <person name="Satake H."/>
            <person name="Nakayama K."/>
        </authorList>
    </citation>
    <scope>NUCLEOTIDE SEQUENCE</scope>
</reference>
<sequence>MALPEPTHTEIAENTLLVPAEQETAANRLVRSSRTVLAKPAEKPAKAKNNTKAELTPSKDNATKAKPAKSTSPKPDKNKKKPAS</sequence>
<organism evidence="2">
    <name type="scientific">Tanacetum cinerariifolium</name>
    <name type="common">Dalmatian daisy</name>
    <name type="synonym">Chrysanthemum cinerariifolium</name>
    <dbReference type="NCBI Taxonomy" id="118510"/>
    <lineage>
        <taxon>Eukaryota</taxon>
        <taxon>Viridiplantae</taxon>
        <taxon>Streptophyta</taxon>
        <taxon>Embryophyta</taxon>
        <taxon>Tracheophyta</taxon>
        <taxon>Spermatophyta</taxon>
        <taxon>Magnoliopsida</taxon>
        <taxon>eudicotyledons</taxon>
        <taxon>Gunneridae</taxon>
        <taxon>Pentapetalae</taxon>
        <taxon>asterids</taxon>
        <taxon>campanulids</taxon>
        <taxon>Asterales</taxon>
        <taxon>Asteraceae</taxon>
        <taxon>Asteroideae</taxon>
        <taxon>Anthemideae</taxon>
        <taxon>Anthemidinae</taxon>
        <taxon>Tanacetum</taxon>
    </lineage>
</organism>
<feature type="region of interest" description="Disordered" evidence="1">
    <location>
        <begin position="1"/>
        <end position="84"/>
    </location>
</feature>
<feature type="compositionally biased region" description="Low complexity" evidence="1">
    <location>
        <begin position="64"/>
        <end position="73"/>
    </location>
</feature>